<gene>
    <name evidence="2" type="ORF">CKQ54_07850</name>
</gene>
<evidence type="ECO:0000256" key="1">
    <source>
        <dbReference type="SAM" id="SignalP"/>
    </source>
</evidence>
<organism evidence="2 3">
    <name type="scientific">Rahnella variigena</name>
    <dbReference type="NCBI Taxonomy" id="574964"/>
    <lineage>
        <taxon>Bacteria</taxon>
        <taxon>Pseudomonadati</taxon>
        <taxon>Pseudomonadota</taxon>
        <taxon>Gammaproteobacteria</taxon>
        <taxon>Enterobacterales</taxon>
        <taxon>Yersiniaceae</taxon>
        <taxon>Rahnella</taxon>
    </lineage>
</organism>
<feature type="chain" id="PRO_5047507235" evidence="1">
    <location>
        <begin position="27"/>
        <end position="194"/>
    </location>
</feature>
<comment type="caution">
    <text evidence="2">The sequence shown here is derived from an EMBL/GenBank/DDBJ whole genome shotgun (WGS) entry which is preliminary data.</text>
</comment>
<dbReference type="InterPro" id="IPR036937">
    <property type="entry name" value="Adhesion_dom_fimbrial_sf"/>
</dbReference>
<keyword evidence="3" id="KW-1185">Reference proteome</keyword>
<evidence type="ECO:0000313" key="2">
    <source>
        <dbReference type="EMBL" id="RKF68283.1"/>
    </source>
</evidence>
<evidence type="ECO:0000313" key="3">
    <source>
        <dbReference type="Proteomes" id="UP000284853"/>
    </source>
</evidence>
<reference evidence="2 3" key="1">
    <citation type="submission" date="2017-08" db="EMBL/GenBank/DDBJ databases">
        <title>Comparative genomics of bacteria isolated from necrotic lesions of AOD affected trees.</title>
        <authorList>
            <person name="Doonan J."/>
            <person name="Denman S."/>
            <person name="Mcdonald J.E."/>
        </authorList>
    </citation>
    <scope>NUCLEOTIDE SEQUENCE [LARGE SCALE GENOMIC DNA]</scope>
    <source>
        <strain evidence="2 3">CIP 105588</strain>
    </source>
</reference>
<protein>
    <submittedName>
        <fullName evidence="2">Fimbrial protein</fullName>
    </submittedName>
</protein>
<dbReference type="SUPFAM" id="SSF49401">
    <property type="entry name" value="Bacterial adhesins"/>
    <property type="match status" value="1"/>
</dbReference>
<feature type="signal peptide" evidence="1">
    <location>
        <begin position="1"/>
        <end position="26"/>
    </location>
</feature>
<keyword evidence="1" id="KW-0732">Signal</keyword>
<dbReference type="RefSeq" id="WP_120160988.1">
    <property type="nucleotide sequence ID" value="NZ_NSDJ01000001.1"/>
</dbReference>
<dbReference type="InterPro" id="IPR050263">
    <property type="entry name" value="Bact_Fimbrial_Adh_Pro"/>
</dbReference>
<dbReference type="InterPro" id="IPR008966">
    <property type="entry name" value="Adhesion_dom_sf"/>
</dbReference>
<accession>A0ABX9PUF5</accession>
<dbReference type="Proteomes" id="UP000284853">
    <property type="component" value="Unassembled WGS sequence"/>
</dbReference>
<dbReference type="PANTHER" id="PTHR33420:SF12">
    <property type="entry name" value="FIMBRIN-LIKE PROTEIN FIMI-RELATED"/>
    <property type="match status" value="1"/>
</dbReference>
<proteinExistence type="predicted"/>
<sequence>MEKSNVKPKNLLLLPAAFLMTFSAHAVELTPTENLTATFTSTIEAGTCAAQIQNSSGTPTSAINFNDVYKSELKQKSKIQPFKLVFSACSGVKSAEITANPTAGTCSGSGASGKSFANNGGTAAATAVELWRNAPDSGTQFSCVDRATPQTVALTTAGTTLNMNARMVIADGSTLSNVTSGNFIAPITFVIVYQ</sequence>
<dbReference type="PANTHER" id="PTHR33420">
    <property type="entry name" value="FIMBRIAL SUBUNIT ELFA-RELATED"/>
    <property type="match status" value="1"/>
</dbReference>
<name>A0ABX9PUF5_9GAMM</name>
<dbReference type="Gene3D" id="2.60.40.1090">
    <property type="entry name" value="Fimbrial-type adhesion domain"/>
    <property type="match status" value="1"/>
</dbReference>
<dbReference type="GeneID" id="302708714"/>
<dbReference type="EMBL" id="NSDJ01000001">
    <property type="protein sequence ID" value="RKF68283.1"/>
    <property type="molecule type" value="Genomic_DNA"/>
</dbReference>